<proteinExistence type="predicted"/>
<dbReference type="AlphaFoldDB" id="A0A132HPL7"/>
<evidence type="ECO:0000313" key="2">
    <source>
        <dbReference type="Proteomes" id="UP000253772"/>
    </source>
</evidence>
<sequence>MGKSSRPRKPYRPRQAEAHLPGRLQPWVLDKLFAPLESMLQHIRNGGELEVDDDEQLWYYSTTMGGSFKCAELLESFGDIFARQRQRDTHAPDPEALYAMAASMTAEILAMREVEAAIACASEMRGYMAASSLGNMKDAVLLASLDSHMTTVYGQGDA</sequence>
<evidence type="ECO:0000313" key="1">
    <source>
        <dbReference type="EMBL" id="QBP11650.1"/>
    </source>
</evidence>
<gene>
    <name evidence="1" type="ORF">DDF84_007705</name>
</gene>
<dbReference type="OrthoDB" id="8775977at2"/>
<protein>
    <submittedName>
        <fullName evidence="1">Uncharacterized protein</fullName>
    </submittedName>
</protein>
<reference evidence="1 2" key="1">
    <citation type="submission" date="2019-03" db="EMBL/GenBank/DDBJ databases">
        <title>Comparative insights into the high quality Complete genome sequence of highly metal resistant Cupriavidus metallidurans strain BS1 isolated from a gold-copper mine.</title>
        <authorList>
            <person name="Mazhar H.S."/>
            <person name="Rensing C."/>
        </authorList>
    </citation>
    <scope>NUCLEOTIDE SEQUENCE [LARGE SCALE GENOMIC DNA]</scope>
    <source>
        <strain evidence="1 2">BS1</strain>
    </source>
</reference>
<dbReference type="EMBL" id="CP037900">
    <property type="protein sequence ID" value="QBP11650.1"/>
    <property type="molecule type" value="Genomic_DNA"/>
</dbReference>
<dbReference type="Proteomes" id="UP000253772">
    <property type="component" value="Chromosome c1"/>
</dbReference>
<accession>A0A132HPL7</accession>
<name>A0A132HPL7_9BURK</name>
<organism evidence="1 2">
    <name type="scientific">Cupriavidus metallidurans</name>
    <dbReference type="NCBI Taxonomy" id="119219"/>
    <lineage>
        <taxon>Bacteria</taxon>
        <taxon>Pseudomonadati</taxon>
        <taxon>Pseudomonadota</taxon>
        <taxon>Betaproteobacteria</taxon>
        <taxon>Burkholderiales</taxon>
        <taxon>Burkholderiaceae</taxon>
        <taxon>Cupriavidus</taxon>
    </lineage>
</organism>